<dbReference type="SUPFAM" id="SSF48452">
    <property type="entry name" value="TPR-like"/>
    <property type="match status" value="1"/>
</dbReference>
<organism evidence="2 3">
    <name type="scientific">Candidatus Magnetoglobus multicellularis str. Araruama</name>
    <dbReference type="NCBI Taxonomy" id="890399"/>
    <lineage>
        <taxon>Bacteria</taxon>
        <taxon>Pseudomonadati</taxon>
        <taxon>Thermodesulfobacteriota</taxon>
        <taxon>Desulfobacteria</taxon>
        <taxon>Desulfobacterales</taxon>
        <taxon>Desulfobacteraceae</taxon>
        <taxon>Candidatus Magnetoglobus</taxon>
    </lineage>
</organism>
<evidence type="ECO:0000256" key="1">
    <source>
        <dbReference type="SAM" id="Phobius"/>
    </source>
</evidence>
<comment type="caution">
    <text evidence="2">The sequence shown here is derived from an EMBL/GenBank/DDBJ whole genome shotgun (WGS) entry which is preliminary data.</text>
</comment>
<protein>
    <submittedName>
        <fullName evidence="2">TPR repeat-containing protein</fullName>
    </submittedName>
</protein>
<dbReference type="AlphaFoldDB" id="A0A1V1P363"/>
<keyword evidence="1" id="KW-0812">Transmembrane</keyword>
<name>A0A1V1P363_9BACT</name>
<feature type="transmembrane region" description="Helical" evidence="1">
    <location>
        <begin position="86"/>
        <end position="107"/>
    </location>
</feature>
<evidence type="ECO:0000313" key="3">
    <source>
        <dbReference type="Proteomes" id="UP000189670"/>
    </source>
</evidence>
<sequence>MAGYGLFQTIGTEIQLIALSSVSGWIILIVWTIWLAGIVFFTPLGQKACQQYYDNQLEPGLYFWMIWLCITMYFCAHFLKVPDIRFLPPILLMVCMIVFSFYVGQYLSAWPTNGQVITVLFILLSIVMIVIGNEHQSKKWYTDTFKGYEHTRKYGDLKQLTRYLHETEKDPLNAPRVGYEKCNRYSPYGGDRVFESLHLFSGRQTLEGIHYSSSLASKFITFLQTEFSKDIKTPTPYILSKIDPNALAIHMKMFNMSQIIVLSPSVKDIFDNARQFIHEKDVGAFSLFRLKQEMPGYVSVLAHPPVLYTGKKWLDTFYHHWFKFPENTDVFFVPSDYVKHPEDRAVFQGSVDQLPTTQFFLDKPYQYKAQIEAHLEQMKISFHTKAIGVPHIIRVSYFPNWAVRGAHGVYPISPHFMMVIPRDTEVILTYSRCFWELIGWALTGFTLSALFFSTVMDPQNRMSEFCQSLCLFFKKPLERFKPGLMALIIVSGFTLSILGAMHRNLPVRTYLEGMALYQKGIQLKGQMDLKEADFAFEHAIKQINQLFENNRLYDHQDVINCRLIIAKCYTQLKQYKAAHGQYDRIINEYPYCRYIAESHVQKSRLFRINRNLNMRTGISALKQQKKGGDRFLKQALKQTQKSMAQLKLAIKMDAFSHWASTAESELKEDQRIFDTIEKN</sequence>
<reference evidence="3" key="1">
    <citation type="submission" date="2012-11" db="EMBL/GenBank/DDBJ databases">
        <authorList>
            <person name="Lucero-Rivera Y.E."/>
            <person name="Tovar-Ramirez D."/>
        </authorList>
    </citation>
    <scope>NUCLEOTIDE SEQUENCE [LARGE SCALE GENOMIC DNA]</scope>
    <source>
        <strain evidence="3">Araruama</strain>
    </source>
</reference>
<dbReference type="Proteomes" id="UP000189670">
    <property type="component" value="Unassembled WGS sequence"/>
</dbReference>
<feature type="transmembrane region" description="Helical" evidence="1">
    <location>
        <begin position="483"/>
        <end position="501"/>
    </location>
</feature>
<keyword evidence="1" id="KW-0472">Membrane</keyword>
<dbReference type="EMBL" id="ATBP01000682">
    <property type="protein sequence ID" value="ETR69297.1"/>
    <property type="molecule type" value="Genomic_DNA"/>
</dbReference>
<keyword evidence="1" id="KW-1133">Transmembrane helix</keyword>
<dbReference type="InterPro" id="IPR011990">
    <property type="entry name" value="TPR-like_helical_dom_sf"/>
</dbReference>
<gene>
    <name evidence="2" type="ORF">OMM_04020</name>
</gene>
<dbReference type="Gene3D" id="1.25.40.10">
    <property type="entry name" value="Tetratricopeptide repeat domain"/>
    <property type="match status" value="1"/>
</dbReference>
<feature type="transmembrane region" description="Helical" evidence="1">
    <location>
        <begin position="16"/>
        <end position="41"/>
    </location>
</feature>
<accession>A0A1V1P363</accession>
<evidence type="ECO:0000313" key="2">
    <source>
        <dbReference type="EMBL" id="ETR69297.1"/>
    </source>
</evidence>
<feature type="transmembrane region" description="Helical" evidence="1">
    <location>
        <begin position="61"/>
        <end position="79"/>
    </location>
</feature>
<proteinExistence type="predicted"/>
<feature type="transmembrane region" description="Helical" evidence="1">
    <location>
        <begin position="437"/>
        <end position="455"/>
    </location>
</feature>
<feature type="transmembrane region" description="Helical" evidence="1">
    <location>
        <begin position="113"/>
        <end position="131"/>
    </location>
</feature>